<dbReference type="EMBL" id="JAHRIQ010079152">
    <property type="protein sequence ID" value="MEQ2246445.1"/>
    <property type="molecule type" value="Genomic_DNA"/>
</dbReference>
<feature type="region of interest" description="Disordered" evidence="1">
    <location>
        <begin position="1"/>
        <end position="33"/>
    </location>
</feature>
<sequence length="82" mass="9402">MDEILTHKHKRPSVLRHVPQTASRQQHDSKGSSFLCKEEVDTCHLPWSNSTLMLSTSPSLYFLSSSSDHPKQPSIKTRLNNW</sequence>
<name>A0ABV0UMU7_9TELE</name>
<proteinExistence type="predicted"/>
<keyword evidence="3" id="KW-1185">Reference proteome</keyword>
<accession>A0ABV0UMU7</accession>
<evidence type="ECO:0000313" key="2">
    <source>
        <dbReference type="EMBL" id="MEQ2246445.1"/>
    </source>
</evidence>
<reference evidence="2 3" key="1">
    <citation type="submission" date="2021-06" db="EMBL/GenBank/DDBJ databases">
        <authorList>
            <person name="Palmer J.M."/>
        </authorList>
    </citation>
    <scope>NUCLEOTIDE SEQUENCE [LARGE SCALE GENOMIC DNA]</scope>
    <source>
        <strain evidence="3">if_2019</strain>
        <tissue evidence="2">Muscle</tissue>
    </source>
</reference>
<protein>
    <submittedName>
        <fullName evidence="2">Uncharacterized protein</fullName>
    </submittedName>
</protein>
<dbReference type="Proteomes" id="UP001482620">
    <property type="component" value="Unassembled WGS sequence"/>
</dbReference>
<evidence type="ECO:0000256" key="1">
    <source>
        <dbReference type="SAM" id="MobiDB-lite"/>
    </source>
</evidence>
<evidence type="ECO:0000313" key="3">
    <source>
        <dbReference type="Proteomes" id="UP001482620"/>
    </source>
</evidence>
<comment type="caution">
    <text evidence="2">The sequence shown here is derived from an EMBL/GenBank/DDBJ whole genome shotgun (WGS) entry which is preliminary data.</text>
</comment>
<organism evidence="2 3">
    <name type="scientific">Ilyodon furcidens</name>
    <name type="common">goldbreast splitfin</name>
    <dbReference type="NCBI Taxonomy" id="33524"/>
    <lineage>
        <taxon>Eukaryota</taxon>
        <taxon>Metazoa</taxon>
        <taxon>Chordata</taxon>
        <taxon>Craniata</taxon>
        <taxon>Vertebrata</taxon>
        <taxon>Euteleostomi</taxon>
        <taxon>Actinopterygii</taxon>
        <taxon>Neopterygii</taxon>
        <taxon>Teleostei</taxon>
        <taxon>Neoteleostei</taxon>
        <taxon>Acanthomorphata</taxon>
        <taxon>Ovalentaria</taxon>
        <taxon>Atherinomorphae</taxon>
        <taxon>Cyprinodontiformes</taxon>
        <taxon>Goodeidae</taxon>
        <taxon>Ilyodon</taxon>
    </lineage>
</organism>
<gene>
    <name evidence="2" type="ORF">ILYODFUR_038509</name>
</gene>